<evidence type="ECO:0000313" key="2">
    <source>
        <dbReference type="Proteomes" id="UP000248329"/>
    </source>
</evidence>
<dbReference type="Proteomes" id="UP000248329">
    <property type="component" value="Unassembled WGS sequence"/>
</dbReference>
<gene>
    <name evidence="1" type="ORF">C4B59_10675</name>
</gene>
<evidence type="ECO:0000313" key="1">
    <source>
        <dbReference type="EMBL" id="PXF59759.1"/>
    </source>
</evidence>
<sequence length="266" mass="30271">MVSVAVYAEGPTEWLVARKLWKRKILNGMGFLGAEERQPGDLIVGGGVDTFLKNLFSIDRASSERGVLIRDRTPFDRVLLMFDQEQMPNLEKYVKSKIETHLREIGIVSNFDKADDEIPNVFTGNIQTLPVAIHVANHDGMTYKKGPDLDGNRDFDGYIVELLQNLEDDPIGVSIVQRMLKETHQEKVKVMHQIGNQKIPDLMKDDQLPIKRSKTILYSHITAMQIGKSHVHFSEKVVEESDEDNLRTVFKSLIAAWDSLKREDDV</sequence>
<dbReference type="EMBL" id="PQXF01000022">
    <property type="protein sequence ID" value="PXF59759.1"/>
    <property type="molecule type" value="Genomic_DNA"/>
</dbReference>
<protein>
    <submittedName>
        <fullName evidence="1">Uncharacterized protein</fullName>
    </submittedName>
</protein>
<comment type="caution">
    <text evidence="1">The sequence shown here is derived from an EMBL/GenBank/DDBJ whole genome shotgun (WGS) entry which is preliminary data.</text>
</comment>
<accession>A0AC61L0T6</accession>
<organism evidence="1 2">
    <name type="scientific">Candidatus Methanogaster sp</name>
    <dbReference type="NCBI Taxonomy" id="3386292"/>
    <lineage>
        <taxon>Archaea</taxon>
        <taxon>Methanobacteriati</taxon>
        <taxon>Methanobacteriota</taxon>
        <taxon>Stenosarchaea group</taxon>
        <taxon>Methanomicrobia</taxon>
        <taxon>Methanosarcinales</taxon>
        <taxon>ANME-2 cluster</taxon>
        <taxon>Candidatus Methanogasteraceae</taxon>
        <taxon>Candidatus Methanogaster</taxon>
    </lineage>
</organism>
<proteinExistence type="predicted"/>
<name>A0AC61L0T6_9EURY</name>
<reference evidence="1" key="1">
    <citation type="submission" date="2018-01" db="EMBL/GenBank/DDBJ databases">
        <authorList>
            <person name="Krukenberg V."/>
        </authorList>
    </citation>
    <scope>NUCLEOTIDE SEQUENCE</scope>
    <source>
        <strain evidence="1">E20ANME2</strain>
    </source>
</reference>